<dbReference type="InterPro" id="IPR016197">
    <property type="entry name" value="Chromo-like_dom_sf"/>
</dbReference>
<feature type="region of interest" description="Disordered" evidence="3">
    <location>
        <begin position="154"/>
        <end position="179"/>
    </location>
</feature>
<dbReference type="CDD" id="cd00024">
    <property type="entry name" value="CD_CSD"/>
    <property type="match status" value="1"/>
</dbReference>
<dbReference type="PROSITE" id="PS00598">
    <property type="entry name" value="CHROMO_1"/>
    <property type="match status" value="1"/>
</dbReference>
<keyword evidence="2" id="KW-0539">Nucleus</keyword>
<evidence type="ECO:0000256" key="1">
    <source>
        <dbReference type="ARBA" id="ARBA00004123"/>
    </source>
</evidence>
<evidence type="ECO:0000256" key="3">
    <source>
        <dbReference type="SAM" id="MobiDB-lite"/>
    </source>
</evidence>
<dbReference type="Gene3D" id="2.40.50.40">
    <property type="match status" value="1"/>
</dbReference>
<sequence length="521" mass="56103">MKGGAKKKATADAPAEVVEPSGAADSGSGEGGSDKVQSFEGNEGTQLRNGEDEEPQVEDSEGEGEEGEGEGEQEYGVEGDEEEENAGGAFPGAQGVVLAENFYEVEAIRRKRVRKGQVQYFIKWNGWPETANTWEPPENLVSVPDVVEAFEESLKSGRHRKRKRKHVVHHTQPKKRLERSTTPYSLRRFSSTVGNHSQSALPVLSDASLPVIPAFPQTVLFADELGNGAGSNLESATPVIVNKSPIVLEQNVERNEENDYDPKLSELKASSASGNDADRLAIRIPEAMPSGPGFAGNNGQTAAKPKVVRMETSESGRCRGAKRRKSGSVKRFNKELYAGEPANTQNPIGAAVGTDESALLSRNAGSGGNHARPASNIVKIIKPIGYSASVASGAQDVLVTFVASKSGWMGFDPATSLGNCLLDVVISVPGFLRNTIVVVLLLVTAMLVMTLTLHVITEENNKIPSSYSGLFGEVAARWITNFAEKFRVEDSWLSSGIRQVRHKRLPVKMAKKCAVRLLLEQ</sequence>
<protein>
    <submittedName>
        <fullName evidence="6">Chromo domain protein</fullName>
    </submittedName>
</protein>
<feature type="compositionally biased region" description="Low complexity" evidence="3">
    <location>
        <begin position="11"/>
        <end position="27"/>
    </location>
</feature>
<dbReference type="Pfam" id="PF00385">
    <property type="entry name" value="Chromo"/>
    <property type="match status" value="1"/>
</dbReference>
<evidence type="ECO:0000256" key="4">
    <source>
        <dbReference type="SAM" id="Phobius"/>
    </source>
</evidence>
<dbReference type="AlphaFoldDB" id="A0A8T0JV55"/>
<dbReference type="SMART" id="SM00298">
    <property type="entry name" value="CHROMO"/>
    <property type="match status" value="1"/>
</dbReference>
<evidence type="ECO:0000259" key="5">
    <source>
        <dbReference type="PROSITE" id="PS50013"/>
    </source>
</evidence>
<dbReference type="GO" id="GO:0031507">
    <property type="term" value="P:heterochromatin formation"/>
    <property type="evidence" value="ECO:0007669"/>
    <property type="project" value="InterPro"/>
</dbReference>
<dbReference type="SUPFAM" id="SSF54160">
    <property type="entry name" value="Chromo domain-like"/>
    <property type="match status" value="1"/>
</dbReference>
<dbReference type="InterPro" id="IPR023779">
    <property type="entry name" value="Chromodomain_CS"/>
</dbReference>
<keyword evidence="4" id="KW-1133">Transmembrane helix</keyword>
<organism evidence="6 7">
    <name type="scientific">Phaseolus angularis</name>
    <name type="common">Azuki bean</name>
    <name type="synonym">Vigna angularis</name>
    <dbReference type="NCBI Taxonomy" id="3914"/>
    <lineage>
        <taxon>Eukaryota</taxon>
        <taxon>Viridiplantae</taxon>
        <taxon>Streptophyta</taxon>
        <taxon>Embryophyta</taxon>
        <taxon>Tracheophyta</taxon>
        <taxon>Spermatophyta</taxon>
        <taxon>Magnoliopsida</taxon>
        <taxon>eudicotyledons</taxon>
        <taxon>Gunneridae</taxon>
        <taxon>Pentapetalae</taxon>
        <taxon>rosids</taxon>
        <taxon>fabids</taxon>
        <taxon>Fabales</taxon>
        <taxon>Fabaceae</taxon>
        <taxon>Papilionoideae</taxon>
        <taxon>50 kb inversion clade</taxon>
        <taxon>NPAAA clade</taxon>
        <taxon>indigoferoid/millettioid clade</taxon>
        <taxon>Phaseoleae</taxon>
        <taxon>Vigna</taxon>
    </lineage>
</organism>
<dbReference type="GO" id="GO:0005634">
    <property type="term" value="C:nucleus"/>
    <property type="evidence" value="ECO:0007669"/>
    <property type="project" value="UniProtKB-SubCell"/>
</dbReference>
<comment type="caution">
    <text evidence="6">The sequence shown here is derived from an EMBL/GenBank/DDBJ whole genome shotgun (WGS) entry which is preliminary data.</text>
</comment>
<name>A0A8T0JV55_PHAAN</name>
<dbReference type="PANTHER" id="PTHR47240">
    <property type="entry name" value="CHROMO DOMAIN-CONTAINING PROTEIN LHP1"/>
    <property type="match status" value="1"/>
</dbReference>
<dbReference type="PANTHER" id="PTHR47240:SF2">
    <property type="entry name" value="CHROMO DOMAIN-CONTAINING PROTEIN LHP1"/>
    <property type="match status" value="1"/>
</dbReference>
<feature type="transmembrane region" description="Helical" evidence="4">
    <location>
        <begin position="436"/>
        <end position="456"/>
    </location>
</feature>
<dbReference type="EMBL" id="JABFOF010000009">
    <property type="protein sequence ID" value="KAG2381027.1"/>
    <property type="molecule type" value="Genomic_DNA"/>
</dbReference>
<dbReference type="PRINTS" id="PR00504">
    <property type="entry name" value="CHROMODOMAIN"/>
</dbReference>
<dbReference type="InterPro" id="IPR044251">
    <property type="entry name" value="LHP1-like"/>
</dbReference>
<keyword evidence="4" id="KW-0472">Membrane</keyword>
<feature type="compositionally biased region" description="Basic and acidic residues" evidence="3">
    <location>
        <begin position="308"/>
        <end position="317"/>
    </location>
</feature>
<evidence type="ECO:0000313" key="7">
    <source>
        <dbReference type="Proteomes" id="UP000743370"/>
    </source>
</evidence>
<feature type="domain" description="Chromo" evidence="5">
    <location>
        <begin position="103"/>
        <end position="162"/>
    </location>
</feature>
<feature type="compositionally biased region" description="Acidic residues" evidence="3">
    <location>
        <begin position="51"/>
        <end position="85"/>
    </location>
</feature>
<comment type="subcellular location">
    <subcellularLocation>
        <location evidence="1">Nucleus</location>
    </subcellularLocation>
</comment>
<feature type="region of interest" description="Disordered" evidence="3">
    <location>
        <begin position="287"/>
        <end position="325"/>
    </location>
</feature>
<proteinExistence type="predicted"/>
<dbReference type="InterPro" id="IPR000953">
    <property type="entry name" value="Chromo/chromo_shadow_dom"/>
</dbReference>
<evidence type="ECO:0000256" key="2">
    <source>
        <dbReference type="ARBA" id="ARBA00023242"/>
    </source>
</evidence>
<accession>A0A8T0JV55</accession>
<feature type="region of interest" description="Disordered" evidence="3">
    <location>
        <begin position="1"/>
        <end position="92"/>
    </location>
</feature>
<dbReference type="InterPro" id="IPR023780">
    <property type="entry name" value="Chromo_domain"/>
</dbReference>
<gene>
    <name evidence="6" type="ORF">HKW66_Vig0204000</name>
</gene>
<dbReference type="PROSITE" id="PS50013">
    <property type="entry name" value="CHROMO_2"/>
    <property type="match status" value="1"/>
</dbReference>
<feature type="compositionally biased region" description="Polar residues" evidence="3">
    <location>
        <begin position="35"/>
        <end position="48"/>
    </location>
</feature>
<evidence type="ECO:0000313" key="6">
    <source>
        <dbReference type="EMBL" id="KAG2381027.1"/>
    </source>
</evidence>
<dbReference type="Proteomes" id="UP000743370">
    <property type="component" value="Unassembled WGS sequence"/>
</dbReference>
<dbReference type="InterPro" id="IPR017984">
    <property type="entry name" value="Chromo_dom_subgr"/>
</dbReference>
<keyword evidence="4" id="KW-0812">Transmembrane</keyword>
<reference evidence="6 7" key="1">
    <citation type="submission" date="2020-05" db="EMBL/GenBank/DDBJ databases">
        <title>Vigna angularis (adzuki bean) Var. LongXiaoDou No. 4 denovo assembly.</title>
        <authorList>
            <person name="Xiang H."/>
        </authorList>
    </citation>
    <scope>NUCLEOTIDE SEQUENCE [LARGE SCALE GENOMIC DNA]</scope>
    <source>
        <tissue evidence="6">Leaf</tissue>
    </source>
</reference>
<feature type="compositionally biased region" description="Basic residues" evidence="3">
    <location>
        <begin position="156"/>
        <end position="177"/>
    </location>
</feature>